<feature type="transmembrane region" description="Helical" evidence="2">
    <location>
        <begin position="95"/>
        <end position="118"/>
    </location>
</feature>
<dbReference type="KEGG" id="chih:GWR21_10085"/>
<feature type="transmembrane region" description="Helical" evidence="2">
    <location>
        <begin position="56"/>
        <end position="75"/>
    </location>
</feature>
<evidence type="ECO:0000256" key="1">
    <source>
        <dbReference type="SAM" id="Coils"/>
    </source>
</evidence>
<keyword evidence="4" id="KW-1185">Reference proteome</keyword>
<evidence type="ECO:0000256" key="2">
    <source>
        <dbReference type="SAM" id="Phobius"/>
    </source>
</evidence>
<reference evidence="3 4" key="1">
    <citation type="submission" date="2020-01" db="EMBL/GenBank/DDBJ databases">
        <title>Complete genome sequence of Chitinophaga sp. H33E-04 isolated from quinoa roots.</title>
        <authorList>
            <person name="Weon H.-Y."/>
            <person name="Lee S.A."/>
        </authorList>
    </citation>
    <scope>NUCLEOTIDE SEQUENCE [LARGE SCALE GENOMIC DNA]</scope>
    <source>
        <strain evidence="3 4">H33E-04</strain>
    </source>
</reference>
<feature type="coiled-coil region" evidence="1">
    <location>
        <begin position="131"/>
        <end position="158"/>
    </location>
</feature>
<dbReference type="RefSeq" id="WP_162331621.1">
    <property type="nucleotide sequence ID" value="NZ_CP048113.1"/>
</dbReference>
<sequence>MTTYIILSSLLTILLLIICGYLLYRQKEVESSINTSVTTRNTSNLHTNPINWKVRLLIIIAIILVIGSFFAPIIFTRSAASTDLIFLQTGQIGDTIGGLMNPFITIAGVIVTGLAFYIQYKANLQQRELFMLELAENKDQLQKQIENQNNQNKIQQFESQFYEMLKLHRENVTEMKIEGR</sequence>
<protein>
    <submittedName>
        <fullName evidence="3">Uncharacterized protein</fullName>
    </submittedName>
</protein>
<accession>A0A6B9ZCQ6</accession>
<name>A0A6B9ZCQ6_9BACT</name>
<dbReference type="EMBL" id="CP048113">
    <property type="protein sequence ID" value="QHS59927.1"/>
    <property type="molecule type" value="Genomic_DNA"/>
</dbReference>
<evidence type="ECO:0000313" key="4">
    <source>
        <dbReference type="Proteomes" id="UP000476411"/>
    </source>
</evidence>
<dbReference type="Proteomes" id="UP000476411">
    <property type="component" value="Chromosome"/>
</dbReference>
<dbReference type="AlphaFoldDB" id="A0A6B9ZCQ6"/>
<gene>
    <name evidence="3" type="ORF">GWR21_10085</name>
</gene>
<proteinExistence type="predicted"/>
<keyword evidence="2" id="KW-0812">Transmembrane</keyword>
<keyword evidence="2" id="KW-0472">Membrane</keyword>
<evidence type="ECO:0000313" key="3">
    <source>
        <dbReference type="EMBL" id="QHS59927.1"/>
    </source>
</evidence>
<feature type="transmembrane region" description="Helical" evidence="2">
    <location>
        <begin position="6"/>
        <end position="24"/>
    </location>
</feature>
<organism evidence="3 4">
    <name type="scientific">Chitinophaga agri</name>
    <dbReference type="NCBI Taxonomy" id="2703787"/>
    <lineage>
        <taxon>Bacteria</taxon>
        <taxon>Pseudomonadati</taxon>
        <taxon>Bacteroidota</taxon>
        <taxon>Chitinophagia</taxon>
        <taxon>Chitinophagales</taxon>
        <taxon>Chitinophagaceae</taxon>
        <taxon>Chitinophaga</taxon>
    </lineage>
</organism>
<keyword evidence="1" id="KW-0175">Coiled coil</keyword>
<keyword evidence="2" id="KW-1133">Transmembrane helix</keyword>